<feature type="chain" id="PRO_5037356894" evidence="2">
    <location>
        <begin position="22"/>
        <end position="393"/>
    </location>
</feature>
<feature type="region of interest" description="Disordered" evidence="1">
    <location>
        <begin position="240"/>
        <end position="269"/>
    </location>
</feature>
<keyword evidence="2" id="KW-0732">Signal</keyword>
<name>A0A914HGS3_GLORO</name>
<accession>A0A914HGS3</accession>
<evidence type="ECO:0000313" key="4">
    <source>
        <dbReference type="Proteomes" id="UP000887572"/>
    </source>
</evidence>
<feature type="compositionally biased region" description="Basic residues" evidence="1">
    <location>
        <begin position="244"/>
        <end position="256"/>
    </location>
</feature>
<protein>
    <submittedName>
        <fullName evidence="5">EGF-like domain-containing protein</fullName>
    </submittedName>
</protein>
<evidence type="ECO:0000313" key="5">
    <source>
        <dbReference type="WBParaSite" id="Gr19_v10_g16473.t1"/>
    </source>
</evidence>
<feature type="signal peptide" evidence="2">
    <location>
        <begin position="1"/>
        <end position="21"/>
    </location>
</feature>
<dbReference type="Proteomes" id="UP000887572">
    <property type="component" value="Unplaced"/>
</dbReference>
<keyword evidence="4" id="KW-1185">Reference proteome</keyword>
<reference evidence="5" key="1">
    <citation type="submission" date="2022-11" db="UniProtKB">
        <authorList>
            <consortium name="WormBaseParasite"/>
        </authorList>
    </citation>
    <scope>IDENTIFICATION</scope>
</reference>
<dbReference type="PROSITE" id="PS01186">
    <property type="entry name" value="EGF_2"/>
    <property type="match status" value="1"/>
</dbReference>
<dbReference type="AlphaFoldDB" id="A0A914HGS3"/>
<evidence type="ECO:0000259" key="3">
    <source>
        <dbReference type="PROSITE" id="PS01186"/>
    </source>
</evidence>
<evidence type="ECO:0000256" key="2">
    <source>
        <dbReference type="SAM" id="SignalP"/>
    </source>
</evidence>
<proteinExistence type="predicted"/>
<sequence length="393" mass="43060">MTSLGALLILTLILTFHRLNGEGHIDLTIEQLTLGTVPPGCEYNGGLCALNFRLCVDAVDDHFVDTFPADRPLCNILYANFSVVVHGERPYSDRFVVDAPSGVIHQRRFDVTSPMAPNVVVQLDILSDSHQFLLASGFLSSLPTHDSPISPVFSFVNYGNIFKYQLTATCSAGFVGPKCTVTCEPPKPGDHYFCAADGMRCMPGWGGTCFLTTIRSGCLRQNAVNNCACAAGFDGPNCDLSHQQQRRRQQPQHRQQKGHDVGASTTPEDFHGLVTIGTCVAKDSTAQNSGRKWPKYAHIYQMQLVTHHLHLLGLAQWCSAVLLSYIVPHSRCCLLTCTPRPSSSPAFYSLMLFIFVLSSFSSSSVPSLLGPFPSSSFFDANVTSPNHHHRRVL</sequence>
<dbReference type="WBParaSite" id="Gr19_v10_g16473.t1">
    <property type="protein sequence ID" value="Gr19_v10_g16473.t1"/>
    <property type="gene ID" value="Gr19_v10_g16473"/>
</dbReference>
<evidence type="ECO:0000256" key="1">
    <source>
        <dbReference type="SAM" id="MobiDB-lite"/>
    </source>
</evidence>
<dbReference type="InterPro" id="IPR000742">
    <property type="entry name" value="EGF"/>
</dbReference>
<organism evidence="4 5">
    <name type="scientific">Globodera rostochiensis</name>
    <name type="common">Golden nematode worm</name>
    <name type="synonym">Heterodera rostochiensis</name>
    <dbReference type="NCBI Taxonomy" id="31243"/>
    <lineage>
        <taxon>Eukaryota</taxon>
        <taxon>Metazoa</taxon>
        <taxon>Ecdysozoa</taxon>
        <taxon>Nematoda</taxon>
        <taxon>Chromadorea</taxon>
        <taxon>Rhabditida</taxon>
        <taxon>Tylenchina</taxon>
        <taxon>Tylenchomorpha</taxon>
        <taxon>Tylenchoidea</taxon>
        <taxon>Heteroderidae</taxon>
        <taxon>Heteroderinae</taxon>
        <taxon>Globodera</taxon>
    </lineage>
</organism>
<feature type="domain" description="EGF-like" evidence="3">
    <location>
        <begin position="227"/>
        <end position="238"/>
    </location>
</feature>